<keyword evidence="2" id="KW-1133">Transmembrane helix</keyword>
<dbReference type="OrthoDB" id="9798855at2"/>
<organism evidence="4 5">
    <name type="scientific">Deminuibacter soli</name>
    <dbReference type="NCBI Taxonomy" id="2291815"/>
    <lineage>
        <taxon>Bacteria</taxon>
        <taxon>Pseudomonadati</taxon>
        <taxon>Bacteroidota</taxon>
        <taxon>Chitinophagia</taxon>
        <taxon>Chitinophagales</taxon>
        <taxon>Chitinophagaceae</taxon>
        <taxon>Deminuibacter</taxon>
    </lineage>
</organism>
<dbReference type="Pfam" id="PF00076">
    <property type="entry name" value="RRM_1"/>
    <property type="match status" value="1"/>
</dbReference>
<comment type="caution">
    <text evidence="4">The sequence shown here is derived from an EMBL/GenBank/DDBJ whole genome shotgun (WGS) entry which is preliminary data.</text>
</comment>
<accession>A0A3E1NM68</accession>
<proteinExistence type="predicted"/>
<dbReference type="InterPro" id="IPR000504">
    <property type="entry name" value="RRM_dom"/>
</dbReference>
<dbReference type="RefSeq" id="WP_116847007.1">
    <property type="nucleotide sequence ID" value="NZ_QTJU01000002.1"/>
</dbReference>
<dbReference type="Gene3D" id="3.30.70.330">
    <property type="match status" value="1"/>
</dbReference>
<dbReference type="InterPro" id="IPR035979">
    <property type="entry name" value="RBD_domain_sf"/>
</dbReference>
<evidence type="ECO:0000259" key="3">
    <source>
        <dbReference type="PROSITE" id="PS50102"/>
    </source>
</evidence>
<dbReference type="InterPro" id="IPR050502">
    <property type="entry name" value="Euk_RNA-bind_prot"/>
</dbReference>
<dbReference type="InterPro" id="IPR012677">
    <property type="entry name" value="Nucleotide-bd_a/b_plait_sf"/>
</dbReference>
<name>A0A3E1NM68_9BACT</name>
<evidence type="ECO:0000313" key="5">
    <source>
        <dbReference type="Proteomes" id="UP000261284"/>
    </source>
</evidence>
<evidence type="ECO:0000313" key="4">
    <source>
        <dbReference type="EMBL" id="RFM29023.1"/>
    </source>
</evidence>
<reference evidence="4 5" key="1">
    <citation type="submission" date="2018-08" db="EMBL/GenBank/DDBJ databases">
        <title>Chitinophagaceae sp. K23C18032701, a novel bacterium isolated from forest soil.</title>
        <authorList>
            <person name="Wang C."/>
        </authorList>
    </citation>
    <scope>NUCLEOTIDE SEQUENCE [LARGE SCALE GENOMIC DNA]</scope>
    <source>
        <strain evidence="4 5">K23C18032701</strain>
    </source>
</reference>
<gene>
    <name evidence="4" type="ORF">DXN05_09675</name>
</gene>
<dbReference type="PROSITE" id="PS50102">
    <property type="entry name" value="RRM"/>
    <property type="match status" value="1"/>
</dbReference>
<dbReference type="GO" id="GO:0003729">
    <property type="term" value="F:mRNA binding"/>
    <property type="evidence" value="ECO:0007669"/>
    <property type="project" value="TreeGrafter"/>
</dbReference>
<keyword evidence="2" id="KW-0472">Membrane</keyword>
<keyword evidence="2" id="KW-0812">Transmembrane</keyword>
<keyword evidence="5" id="KW-1185">Reference proteome</keyword>
<keyword evidence="1" id="KW-0694">RNA-binding</keyword>
<dbReference type="Proteomes" id="UP000261284">
    <property type="component" value="Unassembled WGS sequence"/>
</dbReference>
<dbReference type="EMBL" id="QTJU01000002">
    <property type="protein sequence ID" value="RFM29023.1"/>
    <property type="molecule type" value="Genomic_DNA"/>
</dbReference>
<dbReference type="SMART" id="SM00360">
    <property type="entry name" value="RRM"/>
    <property type="match status" value="1"/>
</dbReference>
<evidence type="ECO:0000256" key="2">
    <source>
        <dbReference type="SAM" id="Phobius"/>
    </source>
</evidence>
<feature type="domain" description="RRM" evidence="3">
    <location>
        <begin position="1"/>
        <end position="79"/>
    </location>
</feature>
<sequence>MRLMVSSLPADFDKYALQRLFSPFGWVSFAKVYYDPITMRSTRKGLVEMEDPAQARAAMEALQGRMLGQNPLKIKEAKEKQ</sequence>
<dbReference type="CDD" id="cd00590">
    <property type="entry name" value="RRM_SF"/>
    <property type="match status" value="1"/>
</dbReference>
<dbReference type="PANTHER" id="PTHR48025">
    <property type="entry name" value="OS02G0815200 PROTEIN"/>
    <property type="match status" value="1"/>
</dbReference>
<dbReference type="AlphaFoldDB" id="A0A3E1NM68"/>
<protein>
    <submittedName>
        <fullName evidence="4">RNA-binding protein</fullName>
    </submittedName>
</protein>
<feature type="transmembrane region" description="Helical" evidence="2">
    <location>
        <begin position="15"/>
        <end position="34"/>
    </location>
</feature>
<evidence type="ECO:0000256" key="1">
    <source>
        <dbReference type="ARBA" id="ARBA00022884"/>
    </source>
</evidence>
<dbReference type="PANTHER" id="PTHR48025:SF1">
    <property type="entry name" value="RRM DOMAIN-CONTAINING PROTEIN"/>
    <property type="match status" value="1"/>
</dbReference>
<dbReference type="SUPFAM" id="SSF54928">
    <property type="entry name" value="RNA-binding domain, RBD"/>
    <property type="match status" value="1"/>
</dbReference>